<keyword evidence="2" id="KW-1003">Cell membrane</keyword>
<evidence type="ECO:0000256" key="2">
    <source>
        <dbReference type="ARBA" id="ARBA00022475"/>
    </source>
</evidence>
<feature type="transmembrane region" description="Helical" evidence="7">
    <location>
        <begin position="42"/>
        <end position="60"/>
    </location>
</feature>
<feature type="transmembrane region" description="Helical" evidence="7">
    <location>
        <begin position="459"/>
        <end position="484"/>
    </location>
</feature>
<feature type="transmembrane region" description="Helical" evidence="7">
    <location>
        <begin position="528"/>
        <end position="545"/>
    </location>
</feature>
<dbReference type="Proteomes" id="UP001596084">
    <property type="component" value="Unassembled WGS sequence"/>
</dbReference>
<feature type="domain" description="Integral membrane protein YccS N-terminal" evidence="8">
    <location>
        <begin position="87"/>
        <end position="306"/>
    </location>
</feature>
<proteinExistence type="inferred from homology"/>
<feature type="transmembrane region" description="Helical" evidence="7">
    <location>
        <begin position="151"/>
        <end position="171"/>
    </location>
</feature>
<dbReference type="InterPro" id="IPR049453">
    <property type="entry name" value="Memb_transporter_dom"/>
</dbReference>
<feature type="transmembrane region" description="Helical" evidence="7">
    <location>
        <begin position="97"/>
        <end position="114"/>
    </location>
</feature>
<reference evidence="11" key="1">
    <citation type="journal article" date="2019" name="Int. J. Syst. Evol. Microbiol.">
        <title>The Global Catalogue of Microorganisms (GCM) 10K type strain sequencing project: providing services to taxonomists for standard genome sequencing and annotation.</title>
        <authorList>
            <consortium name="The Broad Institute Genomics Platform"/>
            <consortium name="The Broad Institute Genome Sequencing Center for Infectious Disease"/>
            <person name="Wu L."/>
            <person name="Ma J."/>
        </authorList>
    </citation>
    <scope>NUCLEOTIDE SEQUENCE [LARGE SCALE GENOMIC DNA]</scope>
    <source>
        <strain evidence="11">CGMCC 4.7277</strain>
    </source>
</reference>
<comment type="subcellular location">
    <subcellularLocation>
        <location evidence="1">Cell membrane</location>
        <topology evidence="1">Multi-pass membrane protein</topology>
    </subcellularLocation>
</comment>
<evidence type="ECO:0000256" key="7">
    <source>
        <dbReference type="SAM" id="Phobius"/>
    </source>
</evidence>
<comment type="similarity">
    <text evidence="6">Belongs to the YccS/YhfK family.</text>
</comment>
<name>A0ABW0QA26_9BURK</name>
<accession>A0ABW0QA26</accession>
<evidence type="ECO:0000313" key="10">
    <source>
        <dbReference type="EMBL" id="MFC5520737.1"/>
    </source>
</evidence>
<evidence type="ECO:0000313" key="11">
    <source>
        <dbReference type="Proteomes" id="UP001596084"/>
    </source>
</evidence>
<organism evidence="10 11">
    <name type="scientific">Polaromonas jejuensis</name>
    <dbReference type="NCBI Taxonomy" id="457502"/>
    <lineage>
        <taxon>Bacteria</taxon>
        <taxon>Pseudomonadati</taxon>
        <taxon>Pseudomonadota</taxon>
        <taxon>Betaproteobacteria</taxon>
        <taxon>Burkholderiales</taxon>
        <taxon>Comamonadaceae</taxon>
        <taxon>Polaromonas</taxon>
    </lineage>
</organism>
<feature type="domain" description="Integral membrane bound transporter" evidence="9">
    <location>
        <begin position="416"/>
        <end position="540"/>
    </location>
</feature>
<feature type="transmembrane region" description="Helical" evidence="7">
    <location>
        <begin position="496"/>
        <end position="516"/>
    </location>
</feature>
<dbReference type="InterPro" id="IPR032692">
    <property type="entry name" value="YccS_N"/>
</dbReference>
<feature type="transmembrane region" description="Helical" evidence="7">
    <location>
        <begin position="121"/>
        <end position="139"/>
    </location>
</feature>
<evidence type="ECO:0000259" key="9">
    <source>
        <dbReference type="Pfam" id="PF13515"/>
    </source>
</evidence>
<dbReference type="RefSeq" id="WP_068831162.1">
    <property type="nucleotide sequence ID" value="NZ_JBHSMX010000011.1"/>
</dbReference>
<evidence type="ECO:0000256" key="6">
    <source>
        <dbReference type="ARBA" id="ARBA00043993"/>
    </source>
</evidence>
<evidence type="ECO:0000259" key="8">
    <source>
        <dbReference type="Pfam" id="PF12805"/>
    </source>
</evidence>
<feature type="transmembrane region" description="Helical" evidence="7">
    <location>
        <begin position="72"/>
        <end position="91"/>
    </location>
</feature>
<feature type="transmembrane region" description="Helical" evidence="7">
    <location>
        <begin position="14"/>
        <end position="36"/>
    </location>
</feature>
<gene>
    <name evidence="10" type="ORF">ACFPP7_07370</name>
</gene>
<keyword evidence="3 7" id="KW-0812">Transmembrane</keyword>
<dbReference type="EMBL" id="JBHSMX010000011">
    <property type="protein sequence ID" value="MFC5520737.1"/>
    <property type="molecule type" value="Genomic_DNA"/>
</dbReference>
<protein>
    <submittedName>
        <fullName evidence="10">FUSC family membrane protein</fullName>
    </submittedName>
</protein>
<evidence type="ECO:0000256" key="5">
    <source>
        <dbReference type="ARBA" id="ARBA00023136"/>
    </source>
</evidence>
<comment type="caution">
    <text evidence="10">The sequence shown here is derived from an EMBL/GenBank/DDBJ whole genome shotgun (WGS) entry which is preliminary data.</text>
</comment>
<dbReference type="Pfam" id="PF12805">
    <property type="entry name" value="FUSC-like"/>
    <property type="match status" value="1"/>
</dbReference>
<sequence length="733" mass="79359">MQIPRFTQRRARAALRFALSYYITIGLSAALGLLLISSAVHLFVGAFAASAASVGVIVCIPPDQPAPRRGKFWQLLPAALIGLPLFFGVQVLHATPVHLGLLLVPATFIAFLAGAWGKRGLPIAVSIMFAMIFSMAMPGHSTGGSALSSSLYFALGAGCYLVWATLANAALNARYRVQMLADTLLSLTSLMRTQSRQFTPAAAEERGRHAPLIGQLLKQQAALTDQLQMARNILLESPRTPRRQQLAGMLIQVLEMRDHLLACELDLDTLKAHPGHAPVLDALREVLDALADEIEQLADALLAGRKPPPVESRRPQLAVLYWGEDAPPSGNKATPSPAMLARGLANRVGNINDETLRLIALARGEAKPDLAVVRAAWQMFVSPTAWSWRPFFALWRWDAPPLRHAIRAALAVGSAYLLSLGLPWGTHDYWILLTIVVVLRGSLAQTLERRNSRVAGTLIGCILAAALLSMHAPVAVLLGVVTLAQAVAHALAIRRYLVTAVAATVLGLVQAHMLNAELSPAFDVIERMADTLIGVAIAWAFSYVLPSWERTQIPALVARTLSAQVRHARVSLGLGQLQAVDNEPELEWRLARREAYDSLSALVQATQRSLSEPRAVRPPLEPLGRLLAHSYQLLAQLTSVKTMLLLRRGRLNAEQIRAPLMQTAEIIEATLIANPPATAADAPCTDASPGPVALPDPFESDLSPWVLRRLHLAASIAMQLRDDANQVLRPPNT</sequence>
<dbReference type="PANTHER" id="PTHR30509:SF9">
    <property type="entry name" value="MULTIDRUG RESISTANCE PROTEIN MDTO"/>
    <property type="match status" value="1"/>
</dbReference>
<keyword evidence="5 7" id="KW-0472">Membrane</keyword>
<evidence type="ECO:0000256" key="3">
    <source>
        <dbReference type="ARBA" id="ARBA00022692"/>
    </source>
</evidence>
<feature type="transmembrane region" description="Helical" evidence="7">
    <location>
        <begin position="405"/>
        <end position="423"/>
    </location>
</feature>
<dbReference type="PANTHER" id="PTHR30509">
    <property type="entry name" value="P-HYDROXYBENZOIC ACID EFFLUX PUMP SUBUNIT-RELATED"/>
    <property type="match status" value="1"/>
</dbReference>
<evidence type="ECO:0000256" key="4">
    <source>
        <dbReference type="ARBA" id="ARBA00022989"/>
    </source>
</evidence>
<dbReference type="Pfam" id="PF13515">
    <property type="entry name" value="FUSC_2"/>
    <property type="match status" value="1"/>
</dbReference>
<keyword evidence="11" id="KW-1185">Reference proteome</keyword>
<evidence type="ECO:0000256" key="1">
    <source>
        <dbReference type="ARBA" id="ARBA00004651"/>
    </source>
</evidence>
<keyword evidence="4 7" id="KW-1133">Transmembrane helix</keyword>